<organism evidence="4 5">
    <name type="scientific">Halobium palmae</name>
    <dbReference type="NCBI Taxonomy" id="1776492"/>
    <lineage>
        <taxon>Archaea</taxon>
        <taxon>Methanobacteriati</taxon>
        <taxon>Methanobacteriota</taxon>
        <taxon>Stenosarchaea group</taxon>
        <taxon>Halobacteria</taxon>
        <taxon>Halobacteriales</taxon>
        <taxon>Haloferacaceae</taxon>
        <taxon>Halobium</taxon>
    </lineage>
</organism>
<dbReference type="Gene3D" id="2.30.40.10">
    <property type="entry name" value="Urease, subunit C, domain 1"/>
    <property type="match status" value="1"/>
</dbReference>
<dbReference type="InterPro" id="IPR032466">
    <property type="entry name" value="Metal_Hydrolase"/>
</dbReference>
<keyword evidence="1" id="KW-0479">Metal-binding</keyword>
<dbReference type="Gene3D" id="3.20.20.140">
    <property type="entry name" value="Metal-dependent hydrolases"/>
    <property type="match status" value="1"/>
</dbReference>
<name>A0ABD5RUI8_9EURY</name>
<dbReference type="InterPro" id="IPR011059">
    <property type="entry name" value="Metal-dep_hydrolase_composite"/>
</dbReference>
<dbReference type="GO" id="GO:0046872">
    <property type="term" value="F:metal ion binding"/>
    <property type="evidence" value="ECO:0007669"/>
    <property type="project" value="UniProtKB-KW"/>
</dbReference>
<protein>
    <submittedName>
        <fullName evidence="4">Amidohydrolase family protein</fullName>
    </submittedName>
</protein>
<accession>A0ABD5RUI8</accession>
<dbReference type="EMBL" id="JBHSWU010000001">
    <property type="protein sequence ID" value="MFC6722950.1"/>
    <property type="molecule type" value="Genomic_DNA"/>
</dbReference>
<dbReference type="GO" id="GO:0016787">
    <property type="term" value="F:hydrolase activity"/>
    <property type="evidence" value="ECO:0007669"/>
    <property type="project" value="UniProtKB-KW"/>
</dbReference>
<dbReference type="SUPFAM" id="SSF51338">
    <property type="entry name" value="Composite domain of metallo-dependent hydrolases"/>
    <property type="match status" value="1"/>
</dbReference>
<evidence type="ECO:0000259" key="3">
    <source>
        <dbReference type="Pfam" id="PF07969"/>
    </source>
</evidence>
<evidence type="ECO:0000256" key="1">
    <source>
        <dbReference type="ARBA" id="ARBA00022723"/>
    </source>
</evidence>
<feature type="domain" description="Amidohydrolase 3" evidence="3">
    <location>
        <begin position="44"/>
        <end position="404"/>
    </location>
</feature>
<reference evidence="4 5" key="1">
    <citation type="journal article" date="2019" name="Int. J. Syst. Evol. Microbiol.">
        <title>The Global Catalogue of Microorganisms (GCM) 10K type strain sequencing project: providing services to taxonomists for standard genome sequencing and annotation.</title>
        <authorList>
            <consortium name="The Broad Institute Genomics Platform"/>
            <consortium name="The Broad Institute Genome Sequencing Center for Infectious Disease"/>
            <person name="Wu L."/>
            <person name="Ma J."/>
        </authorList>
    </citation>
    <scope>NUCLEOTIDE SEQUENCE [LARGE SCALE GENOMIC DNA]</scope>
    <source>
        <strain evidence="4 5">NBRC 111368</strain>
    </source>
</reference>
<dbReference type="Pfam" id="PF07969">
    <property type="entry name" value="Amidohydro_3"/>
    <property type="match status" value="1"/>
</dbReference>
<comment type="caution">
    <text evidence="4">The sequence shown here is derived from an EMBL/GenBank/DDBJ whole genome shotgun (WGS) entry which is preliminary data.</text>
</comment>
<keyword evidence="5" id="KW-1185">Reference proteome</keyword>
<dbReference type="FunFam" id="3.20.20.140:FF:000019">
    <property type="entry name" value="Cytosine deaminase"/>
    <property type="match status" value="1"/>
</dbReference>
<gene>
    <name evidence="4" type="ORF">ACFQE1_00755</name>
</gene>
<dbReference type="PANTHER" id="PTHR32027">
    <property type="entry name" value="CYTOSINE DEAMINASE"/>
    <property type="match status" value="1"/>
</dbReference>
<evidence type="ECO:0000313" key="4">
    <source>
        <dbReference type="EMBL" id="MFC6722950.1"/>
    </source>
</evidence>
<dbReference type="PANTHER" id="PTHR32027:SF0">
    <property type="entry name" value="CYTOSINE DEAMINASE"/>
    <property type="match status" value="1"/>
</dbReference>
<dbReference type="InterPro" id="IPR052349">
    <property type="entry name" value="Metallo-hydrolase_Enzymes"/>
</dbReference>
<dbReference type="CDD" id="cd01293">
    <property type="entry name" value="Bact_CD"/>
    <property type="match status" value="1"/>
</dbReference>
<dbReference type="SUPFAM" id="SSF51556">
    <property type="entry name" value="Metallo-dependent hydrolases"/>
    <property type="match status" value="1"/>
</dbReference>
<dbReference type="Proteomes" id="UP001596328">
    <property type="component" value="Unassembled WGS sequence"/>
</dbReference>
<dbReference type="AlphaFoldDB" id="A0ABD5RUI8"/>
<evidence type="ECO:0000313" key="5">
    <source>
        <dbReference type="Proteomes" id="UP001596328"/>
    </source>
</evidence>
<proteinExistence type="predicted"/>
<dbReference type="InterPro" id="IPR013108">
    <property type="entry name" value="Amidohydro_3"/>
</dbReference>
<evidence type="ECO:0000256" key="2">
    <source>
        <dbReference type="ARBA" id="ARBA00022801"/>
    </source>
</evidence>
<sequence>MSEFLIRNATKLSGQTVDIEIYEGIIQQIKPAGELENTAEDETKVFDAEGRLATASLAEPHIHLDYALTAGDPRWNSVGTLSEGIDIWEEYKSDISKSDVKSRARRTAEWLVSHGVTYVRTHADTTEKSLSTVEGLLELKEELADFIDIEVVAFPQNGIFASEDNEDALREAVEMGADAVGGIPHAEPTREAGEQSVKIAVELAQKYDRKIDLHIDETDDPGSRFTEVLAHEANKHDVGNRTTASHTTALHSYPNSYASKVISLLSDSGVSVITNPPDNSVLQGRHDDYPRRRGHTRIDELHNAGVTVGLGHDSVMDPWYHYGKADPLDAAYILIHYAHMNGYEDVDTIWKMLTQANAEIFGLSQYGIVEGNEGSLVVYDSYNKFDTLRTRPSRCLVLKEGVPVARTEPATTTVFRNSMESQVNFQTEK</sequence>
<keyword evidence="2" id="KW-0378">Hydrolase</keyword>